<reference evidence="2 3" key="1">
    <citation type="submission" date="2024-01" db="EMBL/GenBank/DDBJ databases">
        <title>Genome assemblies of Stephania.</title>
        <authorList>
            <person name="Yang L."/>
        </authorList>
    </citation>
    <scope>NUCLEOTIDE SEQUENCE [LARGE SCALE GENOMIC DNA]</scope>
    <source>
        <strain evidence="2">YNDBR</strain>
        <tissue evidence="2">Leaf</tissue>
    </source>
</reference>
<evidence type="ECO:0000256" key="1">
    <source>
        <dbReference type="SAM" id="MobiDB-lite"/>
    </source>
</evidence>
<keyword evidence="3" id="KW-1185">Reference proteome</keyword>
<feature type="compositionally biased region" description="Basic and acidic residues" evidence="1">
    <location>
        <begin position="64"/>
        <end position="89"/>
    </location>
</feature>
<dbReference type="AlphaFoldDB" id="A0AAP0PYC0"/>
<accession>A0AAP0PYC0</accession>
<organism evidence="2 3">
    <name type="scientific">Stephania yunnanensis</name>
    <dbReference type="NCBI Taxonomy" id="152371"/>
    <lineage>
        <taxon>Eukaryota</taxon>
        <taxon>Viridiplantae</taxon>
        <taxon>Streptophyta</taxon>
        <taxon>Embryophyta</taxon>
        <taxon>Tracheophyta</taxon>
        <taxon>Spermatophyta</taxon>
        <taxon>Magnoliopsida</taxon>
        <taxon>Ranunculales</taxon>
        <taxon>Menispermaceae</taxon>
        <taxon>Menispermoideae</taxon>
        <taxon>Cissampelideae</taxon>
        <taxon>Stephania</taxon>
    </lineage>
</organism>
<gene>
    <name evidence="2" type="ORF">Syun_007119</name>
</gene>
<evidence type="ECO:0000313" key="3">
    <source>
        <dbReference type="Proteomes" id="UP001420932"/>
    </source>
</evidence>
<feature type="region of interest" description="Disordered" evidence="1">
    <location>
        <begin position="56"/>
        <end position="118"/>
    </location>
</feature>
<proteinExistence type="predicted"/>
<protein>
    <submittedName>
        <fullName evidence="2">Uncharacterized protein</fullName>
    </submittedName>
</protein>
<name>A0AAP0PYC0_9MAGN</name>
<evidence type="ECO:0000313" key="2">
    <source>
        <dbReference type="EMBL" id="KAK9160778.1"/>
    </source>
</evidence>
<comment type="caution">
    <text evidence="2">The sequence shown here is derived from an EMBL/GenBank/DDBJ whole genome shotgun (WGS) entry which is preliminary data.</text>
</comment>
<sequence length="118" mass="13600">MTHLLGRLSKYNGLGHRWPETVASVEIRFGDEDKKRTLPIHHRQQHNITTTLAPFRQATFAKPSENRNPNKEPNENHNEQTRGNSRETEIDIEIANSEPPNRKGIEIHCQNEMVSKPS</sequence>
<dbReference type="EMBL" id="JBBNAF010000003">
    <property type="protein sequence ID" value="KAK9160778.1"/>
    <property type="molecule type" value="Genomic_DNA"/>
</dbReference>
<dbReference type="Proteomes" id="UP001420932">
    <property type="component" value="Unassembled WGS sequence"/>
</dbReference>